<comment type="caution">
    <text evidence="1">The sequence shown here is derived from an EMBL/GenBank/DDBJ whole genome shotgun (WGS) entry which is preliminary data.</text>
</comment>
<dbReference type="EMBL" id="BAAARI010000017">
    <property type="protein sequence ID" value="GAA2586347.1"/>
    <property type="molecule type" value="Genomic_DNA"/>
</dbReference>
<gene>
    <name evidence="1" type="ORF">GCM10009862_26740</name>
</gene>
<evidence type="ECO:0000313" key="1">
    <source>
        <dbReference type="EMBL" id="GAA2586347.1"/>
    </source>
</evidence>
<reference evidence="2" key="1">
    <citation type="journal article" date="2019" name="Int. J. Syst. Evol. Microbiol.">
        <title>The Global Catalogue of Microorganisms (GCM) 10K type strain sequencing project: providing services to taxonomists for standard genome sequencing and annotation.</title>
        <authorList>
            <consortium name="The Broad Institute Genomics Platform"/>
            <consortium name="The Broad Institute Genome Sequencing Center for Infectious Disease"/>
            <person name="Wu L."/>
            <person name="Ma J."/>
        </authorList>
    </citation>
    <scope>NUCLEOTIDE SEQUENCE [LARGE SCALE GENOMIC DNA]</scope>
    <source>
        <strain evidence="2">JCM 16365</strain>
    </source>
</reference>
<protein>
    <recommendedName>
        <fullName evidence="3">Transcription factor zinc-finger domain-containing protein</fullName>
    </recommendedName>
</protein>
<keyword evidence="2" id="KW-1185">Reference proteome</keyword>
<proteinExistence type="predicted"/>
<name>A0ABP6BYT0_9MICO</name>
<evidence type="ECO:0008006" key="3">
    <source>
        <dbReference type="Google" id="ProtNLM"/>
    </source>
</evidence>
<dbReference type="Proteomes" id="UP001500274">
    <property type="component" value="Unassembled WGS sequence"/>
</dbReference>
<organism evidence="1 2">
    <name type="scientific">Microbacterium binotii</name>
    <dbReference type="NCBI Taxonomy" id="462710"/>
    <lineage>
        <taxon>Bacteria</taxon>
        <taxon>Bacillati</taxon>
        <taxon>Actinomycetota</taxon>
        <taxon>Actinomycetes</taxon>
        <taxon>Micrococcales</taxon>
        <taxon>Microbacteriaceae</taxon>
        <taxon>Microbacterium</taxon>
    </lineage>
</organism>
<sequence>MWSDREADAPFCPGSGASATPAPRLADGFPHGAALCEACWGFVPLDDGLLAPHDAFRGAADAAEADRRSAWFNAHGW</sequence>
<accession>A0ABP6BYT0</accession>
<evidence type="ECO:0000313" key="2">
    <source>
        <dbReference type="Proteomes" id="UP001500274"/>
    </source>
</evidence>